<dbReference type="RefSeq" id="XP_068138455.1">
    <property type="nucleotide sequence ID" value="XM_068282354.1"/>
</dbReference>
<proteinExistence type="predicted"/>
<dbReference type="EMBL" id="CP017555">
    <property type="protein sequence ID" value="AOW02795.1"/>
    <property type="molecule type" value="Genomic_DNA"/>
</dbReference>
<evidence type="ECO:0000313" key="1">
    <source>
        <dbReference type="EMBL" id="AOW02795.1"/>
    </source>
</evidence>
<reference evidence="1 2" key="1">
    <citation type="journal article" date="2016" name="PLoS ONE">
        <title>Sequence Assembly of Yarrowia lipolytica Strain W29/CLIB89 Shows Transposable Element Diversity.</title>
        <authorList>
            <person name="Magnan C."/>
            <person name="Yu J."/>
            <person name="Chang I."/>
            <person name="Jahn E."/>
            <person name="Kanomata Y."/>
            <person name="Wu J."/>
            <person name="Zeller M."/>
            <person name="Oakes M."/>
            <person name="Baldi P."/>
            <person name="Sandmeyer S."/>
        </authorList>
    </citation>
    <scope>NUCLEOTIDE SEQUENCE [LARGE SCALE GENOMIC DNA]</scope>
    <source>
        <strain evidence="2">CLIB89(W29)</strain>
    </source>
</reference>
<dbReference type="AlphaFoldDB" id="A0A1D8NAY4"/>
<accession>A0A1D8NAY4</accession>
<sequence length="84" mass="9502">MALFQSPTALHQCTAFCRWLMKSPTLMSHIRQRFFRITACHKSFSSLTFTGVCFAGCETHLQGAIGYRMQTVLGLQRTKWSGIA</sequence>
<dbReference type="Proteomes" id="UP000182444">
    <property type="component" value="Chromosome 1C"/>
</dbReference>
<dbReference type="GeneID" id="94582986"/>
<gene>
    <name evidence="1" type="ORF">YALI1_C18431g</name>
</gene>
<name>A0A1D8NAY4_YARLL</name>
<organism evidence="1 2">
    <name type="scientific">Yarrowia lipolytica</name>
    <name type="common">Candida lipolytica</name>
    <dbReference type="NCBI Taxonomy" id="4952"/>
    <lineage>
        <taxon>Eukaryota</taxon>
        <taxon>Fungi</taxon>
        <taxon>Dikarya</taxon>
        <taxon>Ascomycota</taxon>
        <taxon>Saccharomycotina</taxon>
        <taxon>Dipodascomycetes</taxon>
        <taxon>Dipodascales</taxon>
        <taxon>Dipodascales incertae sedis</taxon>
        <taxon>Yarrowia</taxon>
    </lineage>
</organism>
<dbReference type="VEuPathDB" id="FungiDB:YALI1_C18431g"/>
<protein>
    <submittedName>
        <fullName evidence="1">Uncharacterized protein</fullName>
    </submittedName>
</protein>
<evidence type="ECO:0000313" key="2">
    <source>
        <dbReference type="Proteomes" id="UP000182444"/>
    </source>
</evidence>